<dbReference type="PIRSF" id="PIRSF021700">
    <property type="entry name" value="3_dmu_93_MTrfase"/>
    <property type="match status" value="1"/>
</dbReference>
<dbReference type="PANTHER" id="PTHR33990">
    <property type="entry name" value="PROTEIN YJDN-RELATED"/>
    <property type="match status" value="1"/>
</dbReference>
<keyword evidence="2" id="KW-0808">Transferase</keyword>
<evidence type="ECO:0000259" key="1">
    <source>
        <dbReference type="Pfam" id="PF06983"/>
    </source>
</evidence>
<sequence length="159" mass="17707">MSKNKITPFLWYDKEAEDAAKFYVSIFKNAKINQVARYPEGSPYEAGTVMTVAFELDGQHFTAINGGPHFKLDEAISFTVDCDGQAEVDHYWESLLAGGGTPSQCGWLKDRYGLSWQVTPKQLIELTTSSDKAQNNRVFAAMMKMSKIIVADLERAAKA</sequence>
<name>A0A6I6MNE9_9CAUL</name>
<dbReference type="RefSeq" id="WP_228445966.1">
    <property type="nucleotide sequence ID" value="NZ_CP047045.1"/>
</dbReference>
<proteinExistence type="predicted"/>
<dbReference type="InterPro" id="IPR028973">
    <property type="entry name" value="PhnB-like"/>
</dbReference>
<dbReference type="Gene3D" id="3.10.180.10">
    <property type="entry name" value="2,3-Dihydroxybiphenyl 1,2-Dioxygenase, domain 1"/>
    <property type="match status" value="1"/>
</dbReference>
<gene>
    <name evidence="2" type="ORF">DSM104635_01678</name>
</gene>
<keyword evidence="3" id="KW-1185">Reference proteome</keyword>
<accession>A0A6I6MNE9</accession>
<dbReference type="EMBL" id="CP047045">
    <property type="protein sequence ID" value="QGZ94846.1"/>
    <property type="molecule type" value="Genomic_DNA"/>
</dbReference>
<dbReference type="InterPro" id="IPR009725">
    <property type="entry name" value="3_dmu_93_MTrfase"/>
</dbReference>
<keyword evidence="2" id="KW-0830">Ubiquinone</keyword>
<dbReference type="Pfam" id="PF06983">
    <property type="entry name" value="3-dmu-9_3-mt"/>
    <property type="match status" value="1"/>
</dbReference>
<dbReference type="InterPro" id="IPR029068">
    <property type="entry name" value="Glyas_Bleomycin-R_OHBP_Dase"/>
</dbReference>
<reference evidence="3" key="1">
    <citation type="submission" date="2019-12" db="EMBL/GenBank/DDBJ databases">
        <title>Complete genome of Terracaulis silvestris 0127_4.</title>
        <authorList>
            <person name="Vieira S."/>
            <person name="Riedel T."/>
            <person name="Sproer C."/>
            <person name="Pascual J."/>
            <person name="Boedeker C."/>
            <person name="Overmann J."/>
        </authorList>
    </citation>
    <scope>NUCLEOTIDE SEQUENCE [LARGE SCALE GENOMIC DNA]</scope>
    <source>
        <strain evidence="3">0127_4</strain>
    </source>
</reference>
<dbReference type="AlphaFoldDB" id="A0A6I6MNE9"/>
<dbReference type="Proteomes" id="UP000431269">
    <property type="component" value="Chromosome"/>
</dbReference>
<evidence type="ECO:0000313" key="2">
    <source>
        <dbReference type="EMBL" id="QGZ94846.1"/>
    </source>
</evidence>
<dbReference type="SUPFAM" id="SSF54593">
    <property type="entry name" value="Glyoxalase/Bleomycin resistance protein/Dihydroxybiphenyl dioxygenase"/>
    <property type="match status" value="1"/>
</dbReference>
<dbReference type="GO" id="GO:0032259">
    <property type="term" value="P:methylation"/>
    <property type="evidence" value="ECO:0007669"/>
    <property type="project" value="UniProtKB-KW"/>
</dbReference>
<dbReference type="CDD" id="cd06588">
    <property type="entry name" value="PhnB_like"/>
    <property type="match status" value="1"/>
</dbReference>
<keyword evidence="2" id="KW-0489">Methyltransferase</keyword>
<organism evidence="2 3">
    <name type="scientific">Terricaulis silvestris</name>
    <dbReference type="NCBI Taxonomy" id="2686094"/>
    <lineage>
        <taxon>Bacteria</taxon>
        <taxon>Pseudomonadati</taxon>
        <taxon>Pseudomonadota</taxon>
        <taxon>Alphaproteobacteria</taxon>
        <taxon>Caulobacterales</taxon>
        <taxon>Caulobacteraceae</taxon>
        <taxon>Terricaulis</taxon>
    </lineage>
</organism>
<dbReference type="PANTHER" id="PTHR33990:SF2">
    <property type="entry name" value="PHNB-LIKE DOMAIN-CONTAINING PROTEIN"/>
    <property type="match status" value="1"/>
</dbReference>
<dbReference type="GO" id="GO:0008168">
    <property type="term" value="F:methyltransferase activity"/>
    <property type="evidence" value="ECO:0007669"/>
    <property type="project" value="UniProtKB-KW"/>
</dbReference>
<protein>
    <submittedName>
        <fullName evidence="2">3-demethylubiquinone-9 3-methyltransferase</fullName>
    </submittedName>
</protein>
<feature type="domain" description="PhnB-like" evidence="1">
    <location>
        <begin position="5"/>
        <end position="119"/>
    </location>
</feature>
<evidence type="ECO:0000313" key="3">
    <source>
        <dbReference type="Proteomes" id="UP000431269"/>
    </source>
</evidence>
<dbReference type="KEGG" id="tsv:DSM104635_01678"/>